<gene>
    <name evidence="1" type="ORF">CERSUDRAFT_97226</name>
</gene>
<dbReference type="HOGENOM" id="CLU_439402_0_0_1"/>
<evidence type="ECO:0000313" key="2">
    <source>
        <dbReference type="Proteomes" id="UP000016930"/>
    </source>
</evidence>
<dbReference type="Proteomes" id="UP000016930">
    <property type="component" value="Unassembled WGS sequence"/>
</dbReference>
<dbReference type="AlphaFoldDB" id="M2QR26"/>
<dbReference type="OrthoDB" id="2672326at2759"/>
<keyword evidence="2" id="KW-1185">Reference proteome</keyword>
<name>M2QR26_CERS8</name>
<evidence type="ECO:0000313" key="1">
    <source>
        <dbReference type="EMBL" id="EMD34635.1"/>
    </source>
</evidence>
<proteinExistence type="predicted"/>
<accession>M2QR26</accession>
<sequence>MSEETAFFDSYLATLAGMMGQRRFKEEYVAVAQERKANRPSRINKILAHEGIVRMLMMMQRFREHFTPIGYRSSTWASSKIKTHAGLLTHVFLMEVDRLKALYAKDTFETIECINTQYITVSSPLSTQAQKDNARAHLDRIAKAFLEPQTPLTDEEFHRLVTSELLDELDHAFVTAYKDCDEKDLGLSCDVQQIALKNYRDAVIGIFYGKFDGDINTDEGKLRLQGILGRVYFTLAYHHSGALPLPFMTHSVLKAVERYMETVNEAIREISRWFEPLLDYGFLTRSHILDDASFAMFTVIATNEALSRTGGLKRDRNGDLVSNSCYFSSVHPDFVEWPTGRPLKACQAVVHLIWSHRHDILTALNYALHKPNVSQHVRRVCLQEDIQHIQHILLDDGEGTPLPPVLSVLGNDLQRTYDALLDLARIIRKQHRRIPVEQSTLVKRIISCTSFPWRRGRSYAERQVAPAVRATILEAAYVKVYRHLVLTPEILEFRDKLSTTIAEVVGWDSDTGFWPWVDFLTQPSEDAIPVPGFTAQHIHQMRRETGVDLDLVEKYQRIQRIIDSIESDGLCTTAVSGKTVVRRKMADLVSEVVSDMVDSAKAESSAETDAPWLFRQAEVERP</sequence>
<reference evidence="1 2" key="1">
    <citation type="journal article" date="2012" name="Proc. Natl. Acad. Sci. U.S.A.">
        <title>Comparative genomics of Ceriporiopsis subvermispora and Phanerochaete chrysosporium provide insight into selective ligninolysis.</title>
        <authorList>
            <person name="Fernandez-Fueyo E."/>
            <person name="Ruiz-Duenas F.J."/>
            <person name="Ferreira P."/>
            <person name="Floudas D."/>
            <person name="Hibbett D.S."/>
            <person name="Canessa P."/>
            <person name="Larrondo L.F."/>
            <person name="James T.Y."/>
            <person name="Seelenfreund D."/>
            <person name="Lobos S."/>
            <person name="Polanco R."/>
            <person name="Tello M."/>
            <person name="Honda Y."/>
            <person name="Watanabe T."/>
            <person name="Watanabe T."/>
            <person name="Ryu J.S."/>
            <person name="Kubicek C.P."/>
            <person name="Schmoll M."/>
            <person name="Gaskell J."/>
            <person name="Hammel K.E."/>
            <person name="St John F.J."/>
            <person name="Vanden Wymelenberg A."/>
            <person name="Sabat G."/>
            <person name="Splinter BonDurant S."/>
            <person name="Syed K."/>
            <person name="Yadav J.S."/>
            <person name="Doddapaneni H."/>
            <person name="Subramanian V."/>
            <person name="Lavin J.L."/>
            <person name="Oguiza J.A."/>
            <person name="Perez G."/>
            <person name="Pisabarro A.G."/>
            <person name="Ramirez L."/>
            <person name="Santoyo F."/>
            <person name="Master E."/>
            <person name="Coutinho P.M."/>
            <person name="Henrissat B."/>
            <person name="Lombard V."/>
            <person name="Magnuson J.K."/>
            <person name="Kuees U."/>
            <person name="Hori C."/>
            <person name="Igarashi K."/>
            <person name="Samejima M."/>
            <person name="Held B.W."/>
            <person name="Barry K.W."/>
            <person name="LaButti K.M."/>
            <person name="Lapidus A."/>
            <person name="Lindquist E.A."/>
            <person name="Lucas S.M."/>
            <person name="Riley R."/>
            <person name="Salamov A.A."/>
            <person name="Hoffmeister D."/>
            <person name="Schwenk D."/>
            <person name="Hadar Y."/>
            <person name="Yarden O."/>
            <person name="de Vries R.P."/>
            <person name="Wiebenga A."/>
            <person name="Stenlid J."/>
            <person name="Eastwood D."/>
            <person name="Grigoriev I.V."/>
            <person name="Berka R.M."/>
            <person name="Blanchette R.A."/>
            <person name="Kersten P."/>
            <person name="Martinez A.T."/>
            <person name="Vicuna R."/>
            <person name="Cullen D."/>
        </authorList>
    </citation>
    <scope>NUCLEOTIDE SEQUENCE [LARGE SCALE GENOMIC DNA]</scope>
    <source>
        <strain evidence="1 2">B</strain>
    </source>
</reference>
<dbReference type="EMBL" id="KB445802">
    <property type="protein sequence ID" value="EMD34635.1"/>
    <property type="molecule type" value="Genomic_DNA"/>
</dbReference>
<organism evidence="1 2">
    <name type="scientific">Ceriporiopsis subvermispora (strain B)</name>
    <name type="common">White-rot fungus</name>
    <name type="synonym">Gelatoporia subvermispora</name>
    <dbReference type="NCBI Taxonomy" id="914234"/>
    <lineage>
        <taxon>Eukaryota</taxon>
        <taxon>Fungi</taxon>
        <taxon>Dikarya</taxon>
        <taxon>Basidiomycota</taxon>
        <taxon>Agaricomycotina</taxon>
        <taxon>Agaricomycetes</taxon>
        <taxon>Polyporales</taxon>
        <taxon>Gelatoporiaceae</taxon>
        <taxon>Gelatoporia</taxon>
    </lineage>
</organism>
<protein>
    <submittedName>
        <fullName evidence="1">Uncharacterized protein</fullName>
    </submittedName>
</protein>